<dbReference type="Pfam" id="PF10012">
    <property type="entry name" value="DUF2255"/>
    <property type="match status" value="1"/>
</dbReference>
<evidence type="ECO:0008006" key="3">
    <source>
        <dbReference type="Google" id="ProtNLM"/>
    </source>
</evidence>
<proteinExistence type="predicted"/>
<dbReference type="EMBL" id="FWXV01000014">
    <property type="protein sequence ID" value="SMD26359.1"/>
    <property type="molecule type" value="Genomic_DNA"/>
</dbReference>
<gene>
    <name evidence="1" type="ORF">SAMN05661093_09942</name>
</gene>
<organism evidence="1 2">
    <name type="scientific">Kibdelosporangium aridum</name>
    <dbReference type="NCBI Taxonomy" id="2030"/>
    <lineage>
        <taxon>Bacteria</taxon>
        <taxon>Bacillati</taxon>
        <taxon>Actinomycetota</taxon>
        <taxon>Actinomycetes</taxon>
        <taxon>Pseudonocardiales</taxon>
        <taxon>Pseudonocardiaceae</taxon>
        <taxon>Kibdelosporangium</taxon>
    </lineage>
</organism>
<sequence length="127" mass="14048">MGTWPAPDLDTIGTSEEVQIITRRQDDTLSRPTTIWIVRVGDDLYVRSGFGATNPWYRRAIARPTGRIRAGGLDRAVSFDVADPSVRSTIDAAYRAKYHRYPSNILGPMVADDAASAALRLRPTDND</sequence>
<evidence type="ECO:0000313" key="2">
    <source>
        <dbReference type="Proteomes" id="UP000192674"/>
    </source>
</evidence>
<dbReference type="OrthoDB" id="162563at2"/>
<dbReference type="AlphaFoldDB" id="A0A1W2FWM7"/>
<name>A0A1W2FWM7_KIBAR</name>
<dbReference type="RefSeq" id="WP_084434114.1">
    <property type="nucleotide sequence ID" value="NZ_FWXV01000014.1"/>
</dbReference>
<accession>A0A1W2FWM7</accession>
<dbReference type="InterPro" id="IPR016888">
    <property type="entry name" value="UCP028498"/>
</dbReference>
<keyword evidence="2" id="KW-1185">Reference proteome</keyword>
<evidence type="ECO:0000313" key="1">
    <source>
        <dbReference type="EMBL" id="SMD26359.1"/>
    </source>
</evidence>
<dbReference type="Proteomes" id="UP000192674">
    <property type="component" value="Unassembled WGS sequence"/>
</dbReference>
<protein>
    <recommendedName>
        <fullName evidence="3">DUF2255 domain-containing protein</fullName>
    </recommendedName>
</protein>
<reference evidence="1 2" key="1">
    <citation type="submission" date="2017-04" db="EMBL/GenBank/DDBJ databases">
        <authorList>
            <person name="Afonso C.L."/>
            <person name="Miller P.J."/>
            <person name="Scott M.A."/>
            <person name="Spackman E."/>
            <person name="Goraichik I."/>
            <person name="Dimitrov K.M."/>
            <person name="Suarez D.L."/>
            <person name="Swayne D.E."/>
        </authorList>
    </citation>
    <scope>NUCLEOTIDE SEQUENCE [LARGE SCALE GENOMIC DNA]</scope>
    <source>
        <strain evidence="1 2">DSM 43828</strain>
    </source>
</reference>